<gene>
    <name evidence="2" type="ORF">FY528_18020</name>
</gene>
<dbReference type="Proteomes" id="UP000322791">
    <property type="component" value="Unassembled WGS sequence"/>
</dbReference>
<accession>A0A5D6URT9</accession>
<sequence length="178" mass="19284">MAPRFSLGTLLVGLLAGLGACCGSTACDCQDAHADAFYLQFSLDSAATGQGFRAAELDTIQLIRRTISEKVPRRADTVQVVRSRQALAAPLLLERTTPFPARDTLQTTDYTYSLLLPKANPAQRYELTDVVIDGGFEADGCCTCYQNRKKSLRVDGQPYDVVDPAANNGAVPIKLVRK</sequence>
<organism evidence="2 3">
    <name type="scientific">Hymenobacter lutimineralis</name>
    <dbReference type="NCBI Taxonomy" id="2606448"/>
    <lineage>
        <taxon>Bacteria</taxon>
        <taxon>Pseudomonadati</taxon>
        <taxon>Bacteroidota</taxon>
        <taxon>Cytophagia</taxon>
        <taxon>Cytophagales</taxon>
        <taxon>Hymenobacteraceae</taxon>
        <taxon>Hymenobacter</taxon>
    </lineage>
</organism>
<evidence type="ECO:0000313" key="3">
    <source>
        <dbReference type="Proteomes" id="UP000322791"/>
    </source>
</evidence>
<reference evidence="2 3" key="1">
    <citation type="submission" date="2019-08" db="EMBL/GenBank/DDBJ databases">
        <authorList>
            <person name="Seo M.-J."/>
        </authorList>
    </citation>
    <scope>NUCLEOTIDE SEQUENCE [LARGE SCALE GENOMIC DNA]</scope>
    <source>
        <strain evidence="2 3">KIGAM108</strain>
    </source>
</reference>
<evidence type="ECO:0000256" key="1">
    <source>
        <dbReference type="SAM" id="SignalP"/>
    </source>
</evidence>
<feature type="chain" id="PRO_5022968945" description="Lipoprotein" evidence="1">
    <location>
        <begin position="27"/>
        <end position="178"/>
    </location>
</feature>
<comment type="caution">
    <text evidence="2">The sequence shown here is derived from an EMBL/GenBank/DDBJ whole genome shotgun (WGS) entry which is preliminary data.</text>
</comment>
<dbReference type="PROSITE" id="PS51257">
    <property type="entry name" value="PROKAR_LIPOPROTEIN"/>
    <property type="match status" value="1"/>
</dbReference>
<protein>
    <recommendedName>
        <fullName evidence="4">Lipoprotein</fullName>
    </recommendedName>
</protein>
<evidence type="ECO:0000313" key="2">
    <source>
        <dbReference type="EMBL" id="TYZ06411.1"/>
    </source>
</evidence>
<keyword evidence="3" id="KW-1185">Reference proteome</keyword>
<name>A0A5D6URT9_9BACT</name>
<evidence type="ECO:0008006" key="4">
    <source>
        <dbReference type="Google" id="ProtNLM"/>
    </source>
</evidence>
<proteinExistence type="predicted"/>
<keyword evidence="1" id="KW-0732">Signal</keyword>
<dbReference type="RefSeq" id="WP_149072422.1">
    <property type="nucleotide sequence ID" value="NZ_VTHL01000024.1"/>
</dbReference>
<dbReference type="AlphaFoldDB" id="A0A5D6URT9"/>
<feature type="signal peptide" evidence="1">
    <location>
        <begin position="1"/>
        <end position="26"/>
    </location>
</feature>
<dbReference type="EMBL" id="VTHL01000024">
    <property type="protein sequence ID" value="TYZ06411.1"/>
    <property type="molecule type" value="Genomic_DNA"/>
</dbReference>